<evidence type="ECO:0000313" key="3">
    <source>
        <dbReference type="Proteomes" id="UP001153076"/>
    </source>
</evidence>
<reference evidence="2" key="1">
    <citation type="submission" date="2022-04" db="EMBL/GenBank/DDBJ databases">
        <title>Carnegiea gigantea Genome sequencing and assembly v2.</title>
        <authorList>
            <person name="Copetti D."/>
            <person name="Sanderson M.J."/>
            <person name="Burquez A."/>
            <person name="Wojciechowski M.F."/>
        </authorList>
    </citation>
    <scope>NUCLEOTIDE SEQUENCE</scope>
    <source>
        <strain evidence="2">SGP5-SGP5p</strain>
        <tissue evidence="2">Aerial part</tissue>
    </source>
</reference>
<evidence type="ECO:0000259" key="1">
    <source>
        <dbReference type="Pfam" id="PF08646"/>
    </source>
</evidence>
<dbReference type="InterPro" id="IPR013955">
    <property type="entry name" value="Rep_factor-A_C"/>
</dbReference>
<keyword evidence="3" id="KW-1185">Reference proteome</keyword>
<dbReference type="Pfam" id="PF08646">
    <property type="entry name" value="Rep_fac-A_C"/>
    <property type="match status" value="1"/>
</dbReference>
<dbReference type="PANTHER" id="PTHR47165:SF4">
    <property type="entry name" value="OS03G0429900 PROTEIN"/>
    <property type="match status" value="1"/>
</dbReference>
<dbReference type="SUPFAM" id="SSF50249">
    <property type="entry name" value="Nucleic acid-binding proteins"/>
    <property type="match status" value="1"/>
</dbReference>
<sequence>MQATIYGDDIPSFDDAIKYQKEYEISNAVVKPIKKEMHSRVEKYGMEFNNRTVIRPLFKQSEVDEIPKYCAIADIDCDPQSTERYGNVPYTPYSSCSLFCNSRLNLRGITSETDYCNVLGVVLYLEPTRMKRIQPHEKEEDREVAVREIVLVDESYKGKETLIASIWSDLAVNDGDKLSTLLEMETFPVIGMTALKCSRHKGTFIYVIHSLMVSGRNEQLTTSREHERAARSLTSQVVMTTIVELKEKKPSNTGKSEQIWITGSIPCMEKKQVRIYLGCDKCGKKSNEDIWVKYACFNCNHQNSTSIPRITFTFELVDATGSREMTLFSQHASKILSIEPDVLYKMDYKEREKFLSETATRLAKDKVYIKLVPAPTFAVNKILRWNIEEVSLEEPSSAN</sequence>
<accession>A0A9Q1JTP5</accession>
<comment type="caution">
    <text evidence="2">The sequence shown here is derived from an EMBL/GenBank/DDBJ whole genome shotgun (WGS) entry which is preliminary data.</text>
</comment>
<dbReference type="Proteomes" id="UP001153076">
    <property type="component" value="Unassembled WGS sequence"/>
</dbReference>
<proteinExistence type="predicted"/>
<feature type="domain" description="Replication factor A C-terminal" evidence="1">
    <location>
        <begin position="270"/>
        <end position="360"/>
    </location>
</feature>
<organism evidence="2 3">
    <name type="scientific">Carnegiea gigantea</name>
    <dbReference type="NCBI Taxonomy" id="171969"/>
    <lineage>
        <taxon>Eukaryota</taxon>
        <taxon>Viridiplantae</taxon>
        <taxon>Streptophyta</taxon>
        <taxon>Embryophyta</taxon>
        <taxon>Tracheophyta</taxon>
        <taxon>Spermatophyta</taxon>
        <taxon>Magnoliopsida</taxon>
        <taxon>eudicotyledons</taxon>
        <taxon>Gunneridae</taxon>
        <taxon>Pentapetalae</taxon>
        <taxon>Caryophyllales</taxon>
        <taxon>Cactineae</taxon>
        <taxon>Cactaceae</taxon>
        <taxon>Cactoideae</taxon>
        <taxon>Echinocereeae</taxon>
        <taxon>Carnegiea</taxon>
    </lineage>
</organism>
<dbReference type="Gene3D" id="2.40.50.140">
    <property type="entry name" value="Nucleic acid-binding proteins"/>
    <property type="match status" value="3"/>
</dbReference>
<protein>
    <recommendedName>
        <fullName evidence="1">Replication factor A C-terminal domain-containing protein</fullName>
    </recommendedName>
</protein>
<dbReference type="OrthoDB" id="1751331at2759"/>
<gene>
    <name evidence="2" type="ORF">Cgig2_023546</name>
</gene>
<dbReference type="AlphaFoldDB" id="A0A9Q1JTP5"/>
<evidence type="ECO:0000313" key="2">
    <source>
        <dbReference type="EMBL" id="KAJ8430868.1"/>
    </source>
</evidence>
<dbReference type="EMBL" id="JAKOGI010000746">
    <property type="protein sequence ID" value="KAJ8430868.1"/>
    <property type="molecule type" value="Genomic_DNA"/>
</dbReference>
<name>A0A9Q1JTP5_9CARY</name>
<dbReference type="PANTHER" id="PTHR47165">
    <property type="entry name" value="OS03G0429900 PROTEIN"/>
    <property type="match status" value="1"/>
</dbReference>
<dbReference type="InterPro" id="IPR012340">
    <property type="entry name" value="NA-bd_OB-fold"/>
</dbReference>